<keyword evidence="2" id="KW-0489">Methyltransferase</keyword>
<dbReference type="GO" id="GO:0032259">
    <property type="term" value="P:methylation"/>
    <property type="evidence" value="ECO:0007669"/>
    <property type="project" value="UniProtKB-KW"/>
</dbReference>
<reference evidence="2 3" key="1">
    <citation type="submission" date="2020-09" db="EMBL/GenBank/DDBJ databases">
        <title>Methylomonas albis sp. nov. and Methylomonas fluvii sp. nov.: Two cold-adapted methanotrophs from the River Elbe and an amended description of Methylovulum psychrotolerans strain Eb1.</title>
        <authorList>
            <person name="Bussmann I.K."/>
            <person name="Klings K.-W."/>
            <person name="Warnstedt J."/>
            <person name="Hoppert M."/>
            <person name="Saborowski A."/>
            <person name="Horn F."/>
            <person name="Liebner S."/>
        </authorList>
    </citation>
    <scope>NUCLEOTIDE SEQUENCE [LARGE SCALE GENOMIC DNA]</scope>
    <source>
        <strain evidence="2 3">EbA</strain>
    </source>
</reference>
<sequence length="362" mass="41305">MYSNSELTGQWGMAEFYAEHVHSHIHADPQLTLQKYRSRIHSELAKFGMSIEQLRDKTVLDIGSGWQAIVFQEQGCRQIYHLDINAKHVEFLNSYLARHGIRNVISEHTDISRSLGSAQNIDLAFVAGVYHHLTDREGFLRHLLPKMAKNSDILFRVYRAGTWSRWLVAILRTASVGRLAPEDLLSAYGLLHPFERDNQFVGDLIDDLLTPEWLAFRPQQFNADAQNLAIKCQCFGPEFDFDFSEQDENFRVKWHIENPATSRLGNRMIETGHAHAEAAVTSVSKIADLADKLASLMDSLSNYAKRDAATVLVALYFLVRNHNSTDAFRGEIATATSNLNLEDWRIAQLHASITHFRDWLNR</sequence>
<gene>
    <name evidence="2" type="ORF">IE877_04070</name>
</gene>
<name>A0ABR9CW27_9GAMM</name>
<protein>
    <submittedName>
        <fullName evidence="2">Class I SAM-dependent methyltransferase</fullName>
    </submittedName>
</protein>
<proteinExistence type="predicted"/>
<dbReference type="RefSeq" id="WP_192373469.1">
    <property type="nucleotide sequence ID" value="NZ_CAJHIV010000001.1"/>
</dbReference>
<keyword evidence="3" id="KW-1185">Reference proteome</keyword>
<dbReference type="Gene3D" id="3.40.50.150">
    <property type="entry name" value="Vaccinia Virus protein VP39"/>
    <property type="match status" value="1"/>
</dbReference>
<dbReference type="InterPro" id="IPR029063">
    <property type="entry name" value="SAM-dependent_MTases_sf"/>
</dbReference>
<dbReference type="GO" id="GO:0008168">
    <property type="term" value="F:methyltransferase activity"/>
    <property type="evidence" value="ECO:0007669"/>
    <property type="project" value="UniProtKB-KW"/>
</dbReference>
<dbReference type="Pfam" id="PF08241">
    <property type="entry name" value="Methyltransf_11"/>
    <property type="match status" value="1"/>
</dbReference>
<dbReference type="InterPro" id="IPR013216">
    <property type="entry name" value="Methyltransf_11"/>
</dbReference>
<accession>A0ABR9CW27</accession>
<evidence type="ECO:0000259" key="1">
    <source>
        <dbReference type="Pfam" id="PF08241"/>
    </source>
</evidence>
<feature type="domain" description="Methyltransferase type 11" evidence="1">
    <location>
        <begin position="61"/>
        <end position="142"/>
    </location>
</feature>
<organism evidence="2 3">
    <name type="scientific">Methylomonas albis</name>
    <dbReference type="NCBI Taxonomy" id="1854563"/>
    <lineage>
        <taxon>Bacteria</taxon>
        <taxon>Pseudomonadati</taxon>
        <taxon>Pseudomonadota</taxon>
        <taxon>Gammaproteobacteria</taxon>
        <taxon>Methylococcales</taxon>
        <taxon>Methylococcaceae</taxon>
        <taxon>Methylomonas</taxon>
    </lineage>
</organism>
<dbReference type="EMBL" id="JACXSS010000001">
    <property type="protein sequence ID" value="MBD9355064.1"/>
    <property type="molecule type" value="Genomic_DNA"/>
</dbReference>
<dbReference type="CDD" id="cd02440">
    <property type="entry name" value="AdoMet_MTases"/>
    <property type="match status" value="1"/>
</dbReference>
<evidence type="ECO:0000313" key="2">
    <source>
        <dbReference type="EMBL" id="MBD9355064.1"/>
    </source>
</evidence>
<keyword evidence="2" id="KW-0808">Transferase</keyword>
<evidence type="ECO:0000313" key="3">
    <source>
        <dbReference type="Proteomes" id="UP000652176"/>
    </source>
</evidence>
<dbReference type="SUPFAM" id="SSF53335">
    <property type="entry name" value="S-adenosyl-L-methionine-dependent methyltransferases"/>
    <property type="match status" value="1"/>
</dbReference>
<comment type="caution">
    <text evidence="2">The sequence shown here is derived from an EMBL/GenBank/DDBJ whole genome shotgun (WGS) entry which is preliminary data.</text>
</comment>
<dbReference type="Proteomes" id="UP000652176">
    <property type="component" value="Unassembled WGS sequence"/>
</dbReference>